<evidence type="ECO:0000256" key="1">
    <source>
        <dbReference type="ARBA" id="ARBA00004123"/>
    </source>
</evidence>
<evidence type="ECO:0000256" key="3">
    <source>
        <dbReference type="ARBA" id="ARBA00023125"/>
    </source>
</evidence>
<keyword evidence="3" id="KW-0238">DNA-binding</keyword>
<sequence>EIDVSESSLSISGRNFPAKLWNLANDPENKSVFWSPSGDGVVINQHKFEIELMSPEQESKVFKTTNFNSFIRQLNLYGFRKVIDGPRDPDLHHFQNTNFKRSQPELLVNMKRLTIINKAKILSGEKVTCRAPKPLRSVHHHHTESHQVYAYDRTPIPPRSWMFHHGDVSPFYTNKGFPFSSFRGYPPNIPHGIVSSPTAMLLHQEPKYIHPSNYFPPAICQYCRSCFLETNRTVSDQYSYSHYGYFQNYSTSDPQNYIQTQAQTPNDRDHVYLERAFHMVDEFQSSPDVSMVRVGSPLKAHHTPGLPEPSGASLYTSPVATKLDSLSSQSSWSSSVSEPDPYDIACGASTIKSEQRANQTREESAASFESWEKVFNSAVKDQRPDRKAEF</sequence>
<dbReference type="Gene3D" id="1.10.10.10">
    <property type="entry name" value="Winged helix-like DNA-binding domain superfamily/Winged helix DNA-binding domain"/>
    <property type="match status" value="1"/>
</dbReference>
<dbReference type="SUPFAM" id="SSF46785">
    <property type="entry name" value="Winged helix' DNA-binding domain"/>
    <property type="match status" value="1"/>
</dbReference>
<proteinExistence type="inferred from homology"/>
<comment type="similarity">
    <text evidence="2 5">Belongs to the HSF family.</text>
</comment>
<dbReference type="GO" id="GO:0005634">
    <property type="term" value="C:nucleus"/>
    <property type="evidence" value="ECO:0007669"/>
    <property type="project" value="UniProtKB-SubCell"/>
</dbReference>
<dbReference type="Proteomes" id="UP001059041">
    <property type="component" value="Linkage Group LG2"/>
</dbReference>
<protein>
    <submittedName>
        <fullName evidence="7">Heat shock factor protein 5</fullName>
    </submittedName>
</protein>
<accession>A0A9W8CB10</accession>
<dbReference type="PANTHER" id="PTHR10015">
    <property type="entry name" value="HEAT SHOCK TRANSCRIPTION FACTOR"/>
    <property type="match status" value="1"/>
</dbReference>
<dbReference type="SMART" id="SM00415">
    <property type="entry name" value="HSF"/>
    <property type="match status" value="1"/>
</dbReference>
<keyword evidence="7" id="KW-0346">Stress response</keyword>
<dbReference type="Pfam" id="PF00447">
    <property type="entry name" value="HSF_DNA-bind"/>
    <property type="match status" value="1"/>
</dbReference>
<evidence type="ECO:0000256" key="5">
    <source>
        <dbReference type="RuleBase" id="RU004020"/>
    </source>
</evidence>
<evidence type="ECO:0000259" key="6">
    <source>
        <dbReference type="SMART" id="SM00415"/>
    </source>
</evidence>
<dbReference type="GO" id="GO:0043565">
    <property type="term" value="F:sequence-specific DNA binding"/>
    <property type="evidence" value="ECO:0007669"/>
    <property type="project" value="InterPro"/>
</dbReference>
<keyword evidence="4" id="KW-0539">Nucleus</keyword>
<dbReference type="InterPro" id="IPR000232">
    <property type="entry name" value="HSF_DNA-bd"/>
</dbReference>
<comment type="caution">
    <text evidence="7">The sequence shown here is derived from an EMBL/GenBank/DDBJ whole genome shotgun (WGS) entry which is preliminary data.</text>
</comment>
<dbReference type="GO" id="GO:0003700">
    <property type="term" value="F:DNA-binding transcription factor activity"/>
    <property type="evidence" value="ECO:0007669"/>
    <property type="project" value="InterPro"/>
</dbReference>
<evidence type="ECO:0000256" key="2">
    <source>
        <dbReference type="ARBA" id="ARBA00006403"/>
    </source>
</evidence>
<feature type="domain" description="HSF-type DNA-binding" evidence="6">
    <location>
        <begin position="12"/>
        <end position="113"/>
    </location>
</feature>
<reference evidence="7" key="1">
    <citation type="submission" date="2021-02" db="EMBL/GenBank/DDBJ databases">
        <title>Comparative genomics reveals that relaxation of natural selection precedes convergent phenotypic evolution of cavefish.</title>
        <authorList>
            <person name="Peng Z."/>
        </authorList>
    </citation>
    <scope>NUCLEOTIDE SEQUENCE</scope>
    <source>
        <tissue evidence="7">Muscle</tissue>
    </source>
</reference>
<evidence type="ECO:0000313" key="8">
    <source>
        <dbReference type="Proteomes" id="UP001059041"/>
    </source>
</evidence>
<evidence type="ECO:0000313" key="7">
    <source>
        <dbReference type="EMBL" id="KAI7813177.1"/>
    </source>
</evidence>
<dbReference type="InterPro" id="IPR036390">
    <property type="entry name" value="WH_DNA-bd_sf"/>
</dbReference>
<dbReference type="EMBL" id="JAFHDT010000002">
    <property type="protein sequence ID" value="KAI7813177.1"/>
    <property type="molecule type" value="Genomic_DNA"/>
</dbReference>
<dbReference type="AlphaFoldDB" id="A0A9W8CB10"/>
<gene>
    <name evidence="7" type="ORF">IRJ41_014456</name>
</gene>
<comment type="subcellular location">
    <subcellularLocation>
        <location evidence="1">Nucleus</location>
    </subcellularLocation>
</comment>
<evidence type="ECO:0000256" key="4">
    <source>
        <dbReference type="ARBA" id="ARBA00023242"/>
    </source>
</evidence>
<name>A0A9W8CB10_TRIRA</name>
<dbReference type="InterPro" id="IPR036388">
    <property type="entry name" value="WH-like_DNA-bd_sf"/>
</dbReference>
<feature type="non-terminal residue" evidence="7">
    <location>
        <position position="390"/>
    </location>
</feature>
<dbReference type="PANTHER" id="PTHR10015:SF278">
    <property type="entry name" value="HEAT SHOCK FACTOR PROTEIN 5"/>
    <property type="match status" value="1"/>
</dbReference>
<keyword evidence="8" id="KW-1185">Reference proteome</keyword>
<organism evidence="7 8">
    <name type="scientific">Triplophysa rosa</name>
    <name type="common">Cave loach</name>
    <dbReference type="NCBI Taxonomy" id="992332"/>
    <lineage>
        <taxon>Eukaryota</taxon>
        <taxon>Metazoa</taxon>
        <taxon>Chordata</taxon>
        <taxon>Craniata</taxon>
        <taxon>Vertebrata</taxon>
        <taxon>Euteleostomi</taxon>
        <taxon>Actinopterygii</taxon>
        <taxon>Neopterygii</taxon>
        <taxon>Teleostei</taxon>
        <taxon>Ostariophysi</taxon>
        <taxon>Cypriniformes</taxon>
        <taxon>Nemacheilidae</taxon>
        <taxon>Triplophysa</taxon>
    </lineage>
</organism>
<dbReference type="PRINTS" id="PR00056">
    <property type="entry name" value="HSFDOMAIN"/>
</dbReference>